<dbReference type="Proteomes" id="UP000485569">
    <property type="component" value="Unassembled WGS sequence"/>
</dbReference>
<evidence type="ECO:0000313" key="1">
    <source>
        <dbReference type="EMBL" id="OQA58511.1"/>
    </source>
</evidence>
<accession>A0A1V5SWE6</accession>
<dbReference type="EMBL" id="MWBQ01000071">
    <property type="protein sequence ID" value="OQA58511.1"/>
    <property type="molecule type" value="Genomic_DNA"/>
</dbReference>
<sequence>MVEYVERFYRKTVKPSDLISFDVKIKESDLMIYAHSDLSQFSYSLLDKERRSLEAYIRYKPQFQESLVPIDVDDFAPPICKIMAESVKKAGVGPMAAVAGAVNDRLANELLSKTTELIIENGGDLFIRSLRERVIAIYVGENSPFKSHIGLLISPGKTYGVATSSGKIGHSLSFGEADAVTIVAHSSSVADAWATSIGNLIHSKKDVEKALKYCENIQEIIGVVVVFQDVLGVRGDIQLVNP</sequence>
<organism evidence="1">
    <name type="scientific">Candidatus Atribacter allofermentans</name>
    <dbReference type="NCBI Taxonomy" id="1852833"/>
    <lineage>
        <taxon>Bacteria</taxon>
        <taxon>Pseudomonadati</taxon>
        <taxon>Atribacterota</taxon>
        <taxon>Atribacteria</taxon>
        <taxon>Atribacterales</taxon>
        <taxon>Atribacteraceae</taxon>
        <taxon>Atribacter</taxon>
    </lineage>
</organism>
<dbReference type="SUPFAM" id="SSF143631">
    <property type="entry name" value="ApbE-like"/>
    <property type="match status" value="1"/>
</dbReference>
<dbReference type="InterPro" id="IPR003374">
    <property type="entry name" value="ApbE-like_sf"/>
</dbReference>
<reference evidence="1" key="1">
    <citation type="submission" date="2017-02" db="EMBL/GenBank/DDBJ databases">
        <title>Delving into the versatile metabolic prowess of the omnipresent phylum Bacteroidetes.</title>
        <authorList>
            <person name="Nobu M.K."/>
            <person name="Mei R."/>
            <person name="Narihiro T."/>
            <person name="Kuroda K."/>
            <person name="Liu W.-T."/>
        </authorList>
    </citation>
    <scope>NUCLEOTIDE SEQUENCE</scope>
    <source>
        <strain evidence="1">ADurb.Bin276</strain>
    </source>
</reference>
<name>A0A1V5SWE6_9BACT</name>
<dbReference type="PIRSF" id="PIRSF006421">
    <property type="entry name" value="UCP006421"/>
    <property type="match status" value="1"/>
</dbReference>
<dbReference type="AlphaFoldDB" id="A0A1V5SWE6"/>
<comment type="caution">
    <text evidence="1">The sequence shown here is derived from an EMBL/GenBank/DDBJ whole genome shotgun (WGS) entry which is preliminary data.</text>
</comment>
<gene>
    <name evidence="1" type="ORF">BWY41_01042</name>
</gene>
<dbReference type="InterPro" id="IPR007183">
    <property type="entry name" value="UPF0280"/>
</dbReference>
<proteinExistence type="predicted"/>
<protein>
    <submittedName>
        <fullName evidence="1">Uncharacterized protein</fullName>
    </submittedName>
</protein>
<dbReference type="Gene3D" id="3.10.520.10">
    <property type="entry name" value="ApbE-like domains"/>
    <property type="match status" value="1"/>
</dbReference>